<name>A0A9Q0UVS2_SALVM</name>
<evidence type="ECO:0000256" key="1">
    <source>
        <dbReference type="SAM" id="MobiDB-lite"/>
    </source>
</evidence>
<organism evidence="3 4">
    <name type="scientific">Salix viminalis</name>
    <name type="common">Common osier</name>
    <name type="synonym">Basket willow</name>
    <dbReference type="NCBI Taxonomy" id="40686"/>
    <lineage>
        <taxon>Eukaryota</taxon>
        <taxon>Viridiplantae</taxon>
        <taxon>Streptophyta</taxon>
        <taxon>Embryophyta</taxon>
        <taxon>Tracheophyta</taxon>
        <taxon>Spermatophyta</taxon>
        <taxon>Magnoliopsida</taxon>
        <taxon>eudicotyledons</taxon>
        <taxon>Gunneridae</taxon>
        <taxon>Pentapetalae</taxon>
        <taxon>rosids</taxon>
        <taxon>fabids</taxon>
        <taxon>Malpighiales</taxon>
        <taxon>Salicaceae</taxon>
        <taxon>Saliceae</taxon>
        <taxon>Salix</taxon>
    </lineage>
</organism>
<gene>
    <name evidence="3" type="ORF">OIU85_019390</name>
</gene>
<evidence type="ECO:0000256" key="2">
    <source>
        <dbReference type="SAM" id="SignalP"/>
    </source>
</evidence>
<feature type="signal peptide" evidence="2">
    <location>
        <begin position="1"/>
        <end position="23"/>
    </location>
</feature>
<keyword evidence="4" id="KW-1185">Reference proteome</keyword>
<dbReference type="AlphaFoldDB" id="A0A9Q0UVS2"/>
<feature type="region of interest" description="Disordered" evidence="1">
    <location>
        <begin position="82"/>
        <end position="114"/>
    </location>
</feature>
<proteinExistence type="predicted"/>
<dbReference type="Proteomes" id="UP001151529">
    <property type="component" value="Chromosome 5"/>
</dbReference>
<dbReference type="EMBL" id="JAPFFL010000003">
    <property type="protein sequence ID" value="KAJ6737319.1"/>
    <property type="molecule type" value="Genomic_DNA"/>
</dbReference>
<reference evidence="3" key="2">
    <citation type="journal article" date="2023" name="Int. J. Mol. Sci.">
        <title>De Novo Assembly and Annotation of 11 Diverse Shrub Willow (Salix) Genomes Reveals Novel Gene Organization in Sex-Linked Regions.</title>
        <authorList>
            <person name="Hyden B."/>
            <person name="Feng K."/>
            <person name="Yates T.B."/>
            <person name="Jawdy S."/>
            <person name="Cereghino C."/>
            <person name="Smart L.B."/>
            <person name="Muchero W."/>
        </authorList>
    </citation>
    <scope>NUCLEOTIDE SEQUENCE [LARGE SCALE GENOMIC DNA]</scope>
    <source>
        <tissue evidence="3">Shoot tip</tissue>
    </source>
</reference>
<reference evidence="3" key="1">
    <citation type="submission" date="2022-11" db="EMBL/GenBank/DDBJ databases">
        <authorList>
            <person name="Hyden B.L."/>
            <person name="Feng K."/>
            <person name="Yates T."/>
            <person name="Jawdy S."/>
            <person name="Smart L.B."/>
            <person name="Muchero W."/>
        </authorList>
    </citation>
    <scope>NUCLEOTIDE SEQUENCE</scope>
    <source>
        <tissue evidence="3">Shoot tip</tissue>
    </source>
</reference>
<feature type="chain" id="PRO_5040384065" evidence="2">
    <location>
        <begin position="24"/>
        <end position="114"/>
    </location>
</feature>
<evidence type="ECO:0000313" key="3">
    <source>
        <dbReference type="EMBL" id="KAJ6737319.1"/>
    </source>
</evidence>
<protein>
    <submittedName>
        <fullName evidence="3">Uncharacterized protein</fullName>
    </submittedName>
</protein>
<feature type="compositionally biased region" description="Polar residues" evidence="1">
    <location>
        <begin position="101"/>
        <end position="114"/>
    </location>
</feature>
<comment type="caution">
    <text evidence="3">The sequence shown here is derived from an EMBL/GenBank/DDBJ whole genome shotgun (WGS) entry which is preliminary data.</text>
</comment>
<evidence type="ECO:0000313" key="4">
    <source>
        <dbReference type="Proteomes" id="UP001151529"/>
    </source>
</evidence>
<sequence length="114" mass="12548">MSASRALLLSVVAMLLHLETCTTTTTTTTTTISTAATLHYTITKAKTKASSYPDFQLLSVKQAITETKMKPLKPYQYQELSMINNPNDGGSEGRQKLKLSPQRQGILQQQVTQS</sequence>
<accession>A0A9Q0UVS2</accession>
<keyword evidence="2" id="KW-0732">Signal</keyword>